<dbReference type="Pfam" id="PF03824">
    <property type="entry name" value="NicO"/>
    <property type="match status" value="1"/>
</dbReference>
<comment type="caution">
    <text evidence="14">The sequence shown here is derived from an EMBL/GenBank/DDBJ whole genome shotgun (WGS) entry which is preliminary data.</text>
</comment>
<evidence type="ECO:0000256" key="3">
    <source>
        <dbReference type="ARBA" id="ARBA00022426"/>
    </source>
</evidence>
<comment type="function">
    <text evidence="1">Efflux system for nickel and cobalt.</text>
</comment>
<evidence type="ECO:0000256" key="8">
    <source>
        <dbReference type="ARBA" id="ARBA00022989"/>
    </source>
</evidence>
<keyword evidence="15" id="KW-1185">Reference proteome</keyword>
<accession>A0A4S4NFH7</accession>
<sequence length="338" mass="34902">MRAVRRHGAFAAVLLLVCGLAVWLWGFGGATQVSIWAAAEQREVQRGLAGALRAVRAGQPWALASLLGLCFAYGFFHAAGPGHGKLVMGGYALGTDVPRARLIGLTLAGSLGQAVTAILLVSAGALVLGWSRERMTDLADGSLEAVSAGAIVLVGLWLVWRGLRRLRSVFAERRHEAEHMHSASCSHSHGHTHGHTYGHDHADGHDHAHGNDDGVCSSCGHVHGPTAAQVAGATTWRAGLGVVLAIAVRPCTGALFVLILTFAMGIGWAGILGALVMGLGTALLTVAVALGAGELRGGFLARLDGLAGRRIMALIEIAAGLIVALVAAQTVLRVGALW</sequence>
<organism evidence="14 15">
    <name type="scientific">Aliishimia ponticola</name>
    <dbReference type="NCBI Taxonomy" id="2499833"/>
    <lineage>
        <taxon>Bacteria</taxon>
        <taxon>Pseudomonadati</taxon>
        <taxon>Pseudomonadota</taxon>
        <taxon>Alphaproteobacteria</taxon>
        <taxon>Rhodobacterales</taxon>
        <taxon>Paracoccaceae</taxon>
        <taxon>Aliishimia</taxon>
    </lineage>
</organism>
<keyword evidence="4 13" id="KW-0813">Transport</keyword>
<dbReference type="GO" id="GO:0010045">
    <property type="term" value="P:response to nickel cation"/>
    <property type="evidence" value="ECO:0007669"/>
    <property type="project" value="TreeGrafter"/>
</dbReference>
<evidence type="ECO:0000256" key="9">
    <source>
        <dbReference type="ARBA" id="ARBA00023065"/>
    </source>
</evidence>
<protein>
    <recommendedName>
        <fullName evidence="13">Nickel/cobalt efflux system</fullName>
    </recommendedName>
</protein>
<dbReference type="OrthoDB" id="9812956at2"/>
<dbReference type="EMBL" id="SRKY01000002">
    <property type="protein sequence ID" value="THH37347.1"/>
    <property type="molecule type" value="Genomic_DNA"/>
</dbReference>
<keyword evidence="5" id="KW-1003">Cell membrane</keyword>
<dbReference type="InterPro" id="IPR011541">
    <property type="entry name" value="Ni/Co_transpt_high_affinity"/>
</dbReference>
<keyword evidence="7 13" id="KW-0812">Transmembrane</keyword>
<name>A0A4S4NFH7_9RHOB</name>
<dbReference type="PANTHER" id="PTHR40659:SF1">
    <property type="entry name" value="NICKEL_COBALT EFFLUX SYSTEM RCNA"/>
    <property type="match status" value="1"/>
</dbReference>
<keyword evidence="8 13" id="KW-1133">Transmembrane helix</keyword>
<comment type="similarity">
    <text evidence="13">Belongs to the NiCoT transporter (TC 2.A.52) family.</text>
</comment>
<keyword evidence="10" id="KW-0921">Nickel transport</keyword>
<keyword evidence="6" id="KW-0533">Nickel</keyword>
<keyword evidence="11 13" id="KW-0472">Membrane</keyword>
<evidence type="ECO:0000256" key="13">
    <source>
        <dbReference type="RuleBase" id="RU362101"/>
    </source>
</evidence>
<dbReference type="Proteomes" id="UP000306602">
    <property type="component" value="Unassembled WGS sequence"/>
</dbReference>
<evidence type="ECO:0000256" key="4">
    <source>
        <dbReference type="ARBA" id="ARBA00022448"/>
    </source>
</evidence>
<evidence type="ECO:0000313" key="14">
    <source>
        <dbReference type="EMBL" id="THH37347.1"/>
    </source>
</evidence>
<keyword evidence="9" id="KW-0406">Ion transport</keyword>
<dbReference type="PANTHER" id="PTHR40659">
    <property type="entry name" value="NICKEL/COBALT EFFLUX SYSTEM RCNA"/>
    <property type="match status" value="1"/>
</dbReference>
<evidence type="ECO:0000313" key="15">
    <source>
        <dbReference type="Proteomes" id="UP000306602"/>
    </source>
</evidence>
<feature type="transmembrane region" description="Helical" evidence="13">
    <location>
        <begin position="142"/>
        <end position="160"/>
    </location>
</feature>
<dbReference type="GO" id="GO:0015099">
    <property type="term" value="F:nickel cation transmembrane transporter activity"/>
    <property type="evidence" value="ECO:0007669"/>
    <property type="project" value="UniProtKB-UniRule"/>
</dbReference>
<comment type="subcellular location">
    <subcellularLocation>
        <location evidence="2 13">Cell membrane</location>
        <topology evidence="2 13">Multi-pass membrane protein</topology>
    </subcellularLocation>
</comment>
<feature type="transmembrane region" description="Helical" evidence="13">
    <location>
        <begin position="266"/>
        <end position="290"/>
    </location>
</feature>
<evidence type="ECO:0000256" key="11">
    <source>
        <dbReference type="ARBA" id="ARBA00023136"/>
    </source>
</evidence>
<feature type="transmembrane region" description="Helical" evidence="13">
    <location>
        <begin position="102"/>
        <end position="130"/>
    </location>
</feature>
<keyword evidence="3" id="KW-0171">Cobalt transport</keyword>
<evidence type="ECO:0000256" key="2">
    <source>
        <dbReference type="ARBA" id="ARBA00004651"/>
    </source>
</evidence>
<evidence type="ECO:0000256" key="7">
    <source>
        <dbReference type="ARBA" id="ARBA00022692"/>
    </source>
</evidence>
<evidence type="ECO:0000256" key="12">
    <source>
        <dbReference type="ARBA" id="ARBA00023285"/>
    </source>
</evidence>
<dbReference type="AlphaFoldDB" id="A0A4S4NFH7"/>
<reference evidence="14 15" key="1">
    <citation type="submission" date="2019-04" db="EMBL/GenBank/DDBJ databases">
        <title>Shimia ponticola sp. nov., isolated from seawater.</title>
        <authorList>
            <person name="Kim Y.-O."/>
            <person name="Yoon J.-H."/>
        </authorList>
    </citation>
    <scope>NUCLEOTIDE SEQUENCE [LARGE SCALE GENOMIC DNA]</scope>
    <source>
        <strain evidence="14 15">MYP11</strain>
    </source>
</reference>
<evidence type="ECO:0000256" key="10">
    <source>
        <dbReference type="ARBA" id="ARBA00023112"/>
    </source>
</evidence>
<evidence type="ECO:0000256" key="5">
    <source>
        <dbReference type="ARBA" id="ARBA00022475"/>
    </source>
</evidence>
<dbReference type="InterPro" id="IPR051224">
    <property type="entry name" value="NiCoT_RcnA"/>
</dbReference>
<dbReference type="GO" id="GO:0046583">
    <property type="term" value="F:monoatomic cation efflux transmembrane transporter activity"/>
    <property type="evidence" value="ECO:0007669"/>
    <property type="project" value="TreeGrafter"/>
</dbReference>
<feature type="transmembrane region" description="Helical" evidence="13">
    <location>
        <begin position="311"/>
        <end position="332"/>
    </location>
</feature>
<keyword evidence="12" id="KW-0170">Cobalt</keyword>
<feature type="transmembrane region" description="Helical" evidence="13">
    <location>
        <begin position="61"/>
        <end position="81"/>
    </location>
</feature>
<dbReference type="GO" id="GO:0005886">
    <property type="term" value="C:plasma membrane"/>
    <property type="evidence" value="ECO:0007669"/>
    <property type="project" value="UniProtKB-SubCell"/>
</dbReference>
<dbReference type="GO" id="GO:0006824">
    <property type="term" value="P:cobalt ion transport"/>
    <property type="evidence" value="ECO:0007669"/>
    <property type="project" value="UniProtKB-KW"/>
</dbReference>
<proteinExistence type="inferred from homology"/>
<feature type="transmembrane region" description="Helical" evidence="13">
    <location>
        <begin position="238"/>
        <end position="260"/>
    </location>
</feature>
<evidence type="ECO:0000256" key="1">
    <source>
        <dbReference type="ARBA" id="ARBA00002510"/>
    </source>
</evidence>
<dbReference type="GO" id="GO:0032025">
    <property type="term" value="P:response to cobalt ion"/>
    <property type="evidence" value="ECO:0007669"/>
    <property type="project" value="TreeGrafter"/>
</dbReference>
<evidence type="ECO:0000256" key="6">
    <source>
        <dbReference type="ARBA" id="ARBA00022596"/>
    </source>
</evidence>
<gene>
    <name evidence="14" type="ORF">E4Z66_10570</name>
</gene>